<evidence type="ECO:0000256" key="8">
    <source>
        <dbReference type="ARBA" id="ARBA00022787"/>
    </source>
</evidence>
<dbReference type="PANTHER" id="PTHR10689:SF6">
    <property type="entry name" value="MICROSOMAL GLUTATHIONE S-TRANSFERASE 1"/>
    <property type="match status" value="1"/>
</dbReference>
<keyword evidence="6" id="KW-0808">Transferase</keyword>
<dbReference type="GO" id="GO:0005741">
    <property type="term" value="C:mitochondrial outer membrane"/>
    <property type="evidence" value="ECO:0007669"/>
    <property type="project" value="UniProtKB-SubCell"/>
</dbReference>
<dbReference type="FunFam" id="1.20.120.550:FF:000002">
    <property type="entry name" value="Microsomal glutathione S-transferase 1"/>
    <property type="match status" value="1"/>
</dbReference>
<dbReference type="RefSeq" id="XP_052132673.1">
    <property type="nucleotide sequence ID" value="XM_052276713.1"/>
</dbReference>
<evidence type="ECO:0000256" key="11">
    <source>
        <dbReference type="ARBA" id="ARBA00022990"/>
    </source>
</evidence>
<evidence type="ECO:0000256" key="5">
    <source>
        <dbReference type="ARBA" id="ARBA00012452"/>
    </source>
</evidence>
<dbReference type="EC" id="2.5.1.18" evidence="5"/>
<evidence type="ECO:0000256" key="3">
    <source>
        <dbReference type="ARBA" id="ARBA00004477"/>
    </source>
</evidence>
<keyword evidence="10 17" id="KW-1133">Transmembrane helix</keyword>
<keyword evidence="13 17" id="KW-0472">Membrane</keyword>
<keyword evidence="7 17" id="KW-0812">Transmembrane</keyword>
<comment type="catalytic activity">
    <reaction evidence="16">
        <text>RX + glutathione = an S-substituted glutathione + a halide anion + H(+)</text>
        <dbReference type="Rhea" id="RHEA:16437"/>
        <dbReference type="ChEBI" id="CHEBI:15378"/>
        <dbReference type="ChEBI" id="CHEBI:16042"/>
        <dbReference type="ChEBI" id="CHEBI:17792"/>
        <dbReference type="ChEBI" id="CHEBI:57925"/>
        <dbReference type="ChEBI" id="CHEBI:90779"/>
        <dbReference type="EC" id="2.5.1.18"/>
    </reaction>
    <physiologicalReaction direction="left-to-right" evidence="16">
        <dbReference type="Rhea" id="RHEA:16438"/>
    </physiologicalReaction>
</comment>
<evidence type="ECO:0000256" key="10">
    <source>
        <dbReference type="ARBA" id="ARBA00022989"/>
    </source>
</evidence>
<keyword evidence="11" id="KW-0007">Acetylation</keyword>
<evidence type="ECO:0000256" key="15">
    <source>
        <dbReference type="ARBA" id="ARBA00039397"/>
    </source>
</evidence>
<evidence type="ECO:0000256" key="16">
    <source>
        <dbReference type="ARBA" id="ARBA00049385"/>
    </source>
</evidence>
<protein>
    <recommendedName>
        <fullName evidence="15">Microsomal glutathione S-transferase 1</fullName>
        <ecNumber evidence="5">2.5.1.18</ecNumber>
    </recommendedName>
</protein>
<dbReference type="Gene3D" id="1.20.120.550">
    <property type="entry name" value="Membrane associated eicosanoid/glutathione metabolism-like domain"/>
    <property type="match status" value="1"/>
</dbReference>
<evidence type="ECO:0000256" key="12">
    <source>
        <dbReference type="ARBA" id="ARBA00023128"/>
    </source>
</evidence>
<gene>
    <name evidence="19" type="primary">LOC113209699</name>
</gene>
<keyword evidence="8" id="KW-1000">Mitochondrion outer membrane</keyword>
<evidence type="ECO:0000256" key="13">
    <source>
        <dbReference type="ARBA" id="ARBA00023136"/>
    </source>
</evidence>
<feature type="transmembrane region" description="Helical" evidence="17">
    <location>
        <begin position="20"/>
        <end position="38"/>
    </location>
</feature>
<sequence>MASSALNVWSVENPTFRAYAFYSGVLVIKMLGMVFLIGRQRFAKNVFMNPEDKLDKNSKVLPGGDPDVERPRRAHLNDLENIPAFWVAGLLYCLTNPAPALALNLFRAYTGARIMHTIVYAVVPLPQPSRAIAWAVGYGITIYMAVTTVMHFA</sequence>
<comment type="function">
    <text evidence="1">Conjugation of reduced glutathione to a wide number of exogenous and endogenous hydrophobic electrophiles.</text>
</comment>
<keyword evidence="9" id="KW-0256">Endoplasmic reticulum</keyword>
<evidence type="ECO:0000313" key="19">
    <source>
        <dbReference type="RefSeq" id="XP_052132673.1"/>
    </source>
</evidence>
<dbReference type="Proteomes" id="UP000504606">
    <property type="component" value="Unplaced"/>
</dbReference>
<dbReference type="AlphaFoldDB" id="A0A9C6XVJ4"/>
<feature type="transmembrane region" description="Helical" evidence="17">
    <location>
        <begin position="131"/>
        <end position="152"/>
    </location>
</feature>
<dbReference type="GO" id="GO:0005789">
    <property type="term" value="C:endoplasmic reticulum membrane"/>
    <property type="evidence" value="ECO:0007669"/>
    <property type="project" value="UniProtKB-SubCell"/>
</dbReference>
<name>A0A9C6XVJ4_FRAOC</name>
<comment type="subcellular location">
    <subcellularLocation>
        <location evidence="3">Endoplasmic reticulum membrane</location>
        <topology evidence="3">Multi-pass membrane protein</topology>
    </subcellularLocation>
    <subcellularLocation>
        <location evidence="2">Mitochondrion outer membrane</location>
    </subcellularLocation>
</comment>
<dbReference type="InterPro" id="IPR040162">
    <property type="entry name" value="MGST1-like"/>
</dbReference>
<dbReference type="Pfam" id="PF01124">
    <property type="entry name" value="MAPEG"/>
    <property type="match status" value="1"/>
</dbReference>
<dbReference type="InterPro" id="IPR001129">
    <property type="entry name" value="Membr-assoc_MAPEG"/>
</dbReference>
<accession>A0A9C6XVJ4</accession>
<comment type="subunit">
    <text evidence="14">Homotrimer; The trimer binds only one molecule of glutathione.</text>
</comment>
<evidence type="ECO:0000256" key="9">
    <source>
        <dbReference type="ARBA" id="ARBA00022824"/>
    </source>
</evidence>
<keyword evidence="18" id="KW-1185">Reference proteome</keyword>
<comment type="similarity">
    <text evidence="4">Belongs to the MAPEG family.</text>
</comment>
<dbReference type="GO" id="GO:0004364">
    <property type="term" value="F:glutathione transferase activity"/>
    <property type="evidence" value="ECO:0007669"/>
    <property type="project" value="UniProtKB-EC"/>
</dbReference>
<dbReference type="GeneID" id="113209699"/>
<evidence type="ECO:0000256" key="17">
    <source>
        <dbReference type="SAM" id="Phobius"/>
    </source>
</evidence>
<evidence type="ECO:0000256" key="14">
    <source>
        <dbReference type="ARBA" id="ARBA00038540"/>
    </source>
</evidence>
<organism evidence="18 19">
    <name type="scientific">Frankliniella occidentalis</name>
    <name type="common">Western flower thrips</name>
    <name type="synonym">Euthrips occidentalis</name>
    <dbReference type="NCBI Taxonomy" id="133901"/>
    <lineage>
        <taxon>Eukaryota</taxon>
        <taxon>Metazoa</taxon>
        <taxon>Ecdysozoa</taxon>
        <taxon>Arthropoda</taxon>
        <taxon>Hexapoda</taxon>
        <taxon>Insecta</taxon>
        <taxon>Pterygota</taxon>
        <taxon>Neoptera</taxon>
        <taxon>Paraneoptera</taxon>
        <taxon>Thysanoptera</taxon>
        <taxon>Terebrantia</taxon>
        <taxon>Thripoidea</taxon>
        <taxon>Thripidae</taxon>
        <taxon>Frankliniella</taxon>
    </lineage>
</organism>
<evidence type="ECO:0000256" key="1">
    <source>
        <dbReference type="ARBA" id="ARBA00003701"/>
    </source>
</evidence>
<evidence type="ECO:0000256" key="2">
    <source>
        <dbReference type="ARBA" id="ARBA00004294"/>
    </source>
</evidence>
<evidence type="ECO:0000256" key="6">
    <source>
        <dbReference type="ARBA" id="ARBA00022679"/>
    </source>
</evidence>
<proteinExistence type="inferred from homology"/>
<reference evidence="19" key="1">
    <citation type="submission" date="2025-08" db="UniProtKB">
        <authorList>
            <consortium name="RefSeq"/>
        </authorList>
    </citation>
    <scope>IDENTIFICATION</scope>
    <source>
        <tissue evidence="19">Whole organism</tissue>
    </source>
</reference>
<evidence type="ECO:0000313" key="18">
    <source>
        <dbReference type="Proteomes" id="UP000504606"/>
    </source>
</evidence>
<evidence type="ECO:0000256" key="7">
    <source>
        <dbReference type="ARBA" id="ARBA00022692"/>
    </source>
</evidence>
<evidence type="ECO:0000256" key="4">
    <source>
        <dbReference type="ARBA" id="ARBA00010459"/>
    </source>
</evidence>
<keyword evidence="12" id="KW-0496">Mitochondrion</keyword>
<dbReference type="InterPro" id="IPR023352">
    <property type="entry name" value="MAPEG-like_dom_sf"/>
</dbReference>
<dbReference type="PANTHER" id="PTHR10689">
    <property type="entry name" value="MICROSOMAL GLUTATHIONE S-TRANSFERASE 1"/>
    <property type="match status" value="1"/>
</dbReference>
<dbReference type="SUPFAM" id="SSF161084">
    <property type="entry name" value="MAPEG domain-like"/>
    <property type="match status" value="1"/>
</dbReference>